<evidence type="ECO:0000256" key="1">
    <source>
        <dbReference type="ARBA" id="ARBA00004417"/>
    </source>
</evidence>
<comment type="similarity">
    <text evidence="2">Belongs to the ABC transporter superfamily.</text>
</comment>
<keyword evidence="3" id="KW-0813">Transport</keyword>
<dbReference type="RefSeq" id="WP_107762035.1">
    <property type="nucleotide sequence ID" value="NZ_QAOK01000010.1"/>
</dbReference>
<sequence length="699" mass="76970">MNSVLEIQNLETVLHTELRPVWAVDGLTLQIMKGETFALLGESGCGKSITALSIMRLLPEAGEIVGGSIRLGGEDLLLLPEAAMRNVRGKRIGMIFQEPMLSLNPVMTVAQQIGEVLQRHFDLRGQAAEKRIVQILDQVGIPDAASRMNEYPFQFSGGMKQRIMIAMALAGEPELLIADEPTTALDVTIQAQVLELMRGLQQQGGMAILLITHDLGVASEMAHRVGIMYAGEIVETASREAFFRGPAHPYSRKLLAALPGRDRRKQGHRLDAIRGNVPSLSREFVGCRFADRCDQAWELCHQVAPGWTALTGEQQVRCHLFNQNFGSKIVKPAVSGQAGAPATLDAESWEFESFPSAGTEQSTPDGSLLSVTDLKVYFPIHKGLMRRVAGYVKAVDGISLRIDRGKTLALVGESGCGKTTAGKAMLQLIPPTGGSVRYNGVELVGLERNRLRRLRGEFQLIFQDPYSSLNPRMRIIDIIEEGMNALGVEDDGKEPKEKRVDELLESVGLPAETKWRYPHEFSGGQRQRIAIARALAVNPKLIVCDEPTSALDVSVQAQILNLLRELQRNLGLGYLFITHNISVVEYIADEIAVMYLGRIVERGTVDEVLGSPRHPYTQALLSAVPVIELESKRKVIRLHGDLPSPANPPQGCHFHPRCSHVMPVCRKNYPGASIFSSTHTAHCYLYPQDEEQSDRKTQA</sequence>
<evidence type="ECO:0000256" key="3">
    <source>
        <dbReference type="ARBA" id="ARBA00022448"/>
    </source>
</evidence>
<evidence type="ECO:0000313" key="9">
    <source>
        <dbReference type="EMBL" id="PTQ81276.1"/>
    </source>
</evidence>
<accession>A0A2T5IBR6</accession>
<dbReference type="NCBIfam" id="NF007739">
    <property type="entry name" value="PRK10419.1"/>
    <property type="match status" value="2"/>
</dbReference>
<name>A0A2T5IBR6_9PROT</name>
<dbReference type="GO" id="GO:0016887">
    <property type="term" value="F:ATP hydrolysis activity"/>
    <property type="evidence" value="ECO:0007669"/>
    <property type="project" value="InterPro"/>
</dbReference>
<dbReference type="Gene3D" id="3.40.50.300">
    <property type="entry name" value="P-loop containing nucleotide triphosphate hydrolases"/>
    <property type="match status" value="2"/>
</dbReference>
<dbReference type="InterPro" id="IPR013563">
    <property type="entry name" value="Oligopep_ABC_C"/>
</dbReference>
<comment type="caution">
    <text evidence="9">The sequence shown here is derived from an EMBL/GenBank/DDBJ whole genome shotgun (WGS) entry which is preliminary data.</text>
</comment>
<comment type="subcellular location">
    <subcellularLocation>
        <location evidence="1">Cell inner membrane</location>
        <topology evidence="1">Peripheral membrane protein</topology>
    </subcellularLocation>
</comment>
<dbReference type="PANTHER" id="PTHR43297:SF2">
    <property type="entry name" value="DIPEPTIDE TRANSPORT ATP-BINDING PROTEIN DPPD"/>
    <property type="match status" value="1"/>
</dbReference>
<dbReference type="FunFam" id="3.40.50.300:FF:000016">
    <property type="entry name" value="Oligopeptide ABC transporter ATP-binding component"/>
    <property type="match status" value="2"/>
</dbReference>
<dbReference type="InterPro" id="IPR003439">
    <property type="entry name" value="ABC_transporter-like_ATP-bd"/>
</dbReference>
<dbReference type="CDD" id="cd03257">
    <property type="entry name" value="ABC_NikE_OppD_transporters"/>
    <property type="match status" value="2"/>
</dbReference>
<dbReference type="PROSITE" id="PS00211">
    <property type="entry name" value="ABC_TRANSPORTER_1"/>
    <property type="match status" value="2"/>
</dbReference>
<evidence type="ECO:0000256" key="7">
    <source>
        <dbReference type="ARBA" id="ARBA00023136"/>
    </source>
</evidence>
<evidence type="ECO:0000256" key="4">
    <source>
        <dbReference type="ARBA" id="ARBA00022475"/>
    </source>
</evidence>
<dbReference type="SUPFAM" id="SSF52540">
    <property type="entry name" value="P-loop containing nucleoside triphosphate hydrolases"/>
    <property type="match status" value="2"/>
</dbReference>
<dbReference type="InterPro" id="IPR027417">
    <property type="entry name" value="P-loop_NTPase"/>
</dbReference>
<dbReference type="PROSITE" id="PS50893">
    <property type="entry name" value="ABC_TRANSPORTER_2"/>
    <property type="match status" value="2"/>
</dbReference>
<dbReference type="AlphaFoldDB" id="A0A2T5IBR6"/>
<feature type="domain" description="ABC transporter" evidence="8">
    <location>
        <begin position="369"/>
        <end position="621"/>
    </location>
</feature>
<dbReference type="InterPro" id="IPR050388">
    <property type="entry name" value="ABC_Ni/Peptide_Import"/>
</dbReference>
<dbReference type="Pfam" id="PF00005">
    <property type="entry name" value="ABC_tran"/>
    <property type="match status" value="2"/>
</dbReference>
<dbReference type="NCBIfam" id="NF008453">
    <property type="entry name" value="PRK11308.1"/>
    <property type="match status" value="2"/>
</dbReference>
<keyword evidence="5" id="KW-0547">Nucleotide-binding</keyword>
<protein>
    <submittedName>
        <fullName evidence="9">Peptide/nickel transport system ATP-binding protein</fullName>
    </submittedName>
</protein>
<dbReference type="Pfam" id="PF08352">
    <property type="entry name" value="oligo_HPY"/>
    <property type="match status" value="2"/>
</dbReference>
<reference evidence="9 10" key="1">
    <citation type="submission" date="2018-04" db="EMBL/GenBank/DDBJ databases">
        <title>Active sludge and wastewater microbial communities from Klosterneuburg, Austria.</title>
        <authorList>
            <person name="Wagner M."/>
        </authorList>
    </citation>
    <scope>NUCLEOTIDE SEQUENCE [LARGE SCALE GENOMIC DNA]</scope>
    <source>
        <strain evidence="9 10">Nl12</strain>
    </source>
</reference>
<dbReference type="GO" id="GO:0055085">
    <property type="term" value="P:transmembrane transport"/>
    <property type="evidence" value="ECO:0007669"/>
    <property type="project" value="UniProtKB-ARBA"/>
</dbReference>
<feature type="domain" description="ABC transporter" evidence="8">
    <location>
        <begin position="5"/>
        <end position="255"/>
    </location>
</feature>
<dbReference type="SMART" id="SM00382">
    <property type="entry name" value="AAA"/>
    <property type="match status" value="2"/>
</dbReference>
<proteinExistence type="inferred from homology"/>
<dbReference type="GO" id="GO:0005886">
    <property type="term" value="C:plasma membrane"/>
    <property type="evidence" value="ECO:0007669"/>
    <property type="project" value="UniProtKB-SubCell"/>
</dbReference>
<dbReference type="GO" id="GO:0005524">
    <property type="term" value="F:ATP binding"/>
    <property type="evidence" value="ECO:0007669"/>
    <property type="project" value="UniProtKB-KW"/>
</dbReference>
<organism evidence="9 10">
    <name type="scientific">Nitrosospira multiformis</name>
    <dbReference type="NCBI Taxonomy" id="1231"/>
    <lineage>
        <taxon>Bacteria</taxon>
        <taxon>Pseudomonadati</taxon>
        <taxon>Pseudomonadota</taxon>
        <taxon>Betaproteobacteria</taxon>
        <taxon>Nitrosomonadales</taxon>
        <taxon>Nitrosomonadaceae</taxon>
        <taxon>Nitrosospira</taxon>
    </lineage>
</organism>
<keyword evidence="6 9" id="KW-0067">ATP-binding</keyword>
<evidence type="ECO:0000256" key="6">
    <source>
        <dbReference type="ARBA" id="ARBA00022840"/>
    </source>
</evidence>
<dbReference type="PANTHER" id="PTHR43297">
    <property type="entry name" value="OLIGOPEPTIDE TRANSPORT ATP-BINDING PROTEIN APPD"/>
    <property type="match status" value="1"/>
</dbReference>
<gene>
    <name evidence="9" type="ORF">C8R21_1106</name>
</gene>
<dbReference type="InterPro" id="IPR003593">
    <property type="entry name" value="AAA+_ATPase"/>
</dbReference>
<dbReference type="InterPro" id="IPR017871">
    <property type="entry name" value="ABC_transporter-like_CS"/>
</dbReference>
<dbReference type="NCBIfam" id="TIGR01727">
    <property type="entry name" value="oligo_HPY"/>
    <property type="match status" value="2"/>
</dbReference>
<evidence type="ECO:0000256" key="2">
    <source>
        <dbReference type="ARBA" id="ARBA00005417"/>
    </source>
</evidence>
<dbReference type="EMBL" id="QAOK01000010">
    <property type="protein sequence ID" value="PTQ81276.1"/>
    <property type="molecule type" value="Genomic_DNA"/>
</dbReference>
<evidence type="ECO:0000313" key="10">
    <source>
        <dbReference type="Proteomes" id="UP000244152"/>
    </source>
</evidence>
<evidence type="ECO:0000259" key="8">
    <source>
        <dbReference type="PROSITE" id="PS50893"/>
    </source>
</evidence>
<keyword evidence="4" id="KW-1003">Cell membrane</keyword>
<dbReference type="GO" id="GO:0015833">
    <property type="term" value="P:peptide transport"/>
    <property type="evidence" value="ECO:0007669"/>
    <property type="project" value="InterPro"/>
</dbReference>
<keyword evidence="7" id="KW-0472">Membrane</keyword>
<dbReference type="Proteomes" id="UP000244152">
    <property type="component" value="Unassembled WGS sequence"/>
</dbReference>
<evidence type="ECO:0000256" key="5">
    <source>
        <dbReference type="ARBA" id="ARBA00022741"/>
    </source>
</evidence>